<dbReference type="InterPro" id="IPR005886">
    <property type="entry name" value="UDP_G4E"/>
</dbReference>
<comment type="catalytic activity">
    <reaction evidence="1 10">
        <text>UDP-alpha-D-glucose = UDP-alpha-D-galactose</text>
        <dbReference type="Rhea" id="RHEA:22168"/>
        <dbReference type="ChEBI" id="CHEBI:58885"/>
        <dbReference type="ChEBI" id="CHEBI:66914"/>
        <dbReference type="EC" id="5.1.3.2"/>
    </reaction>
</comment>
<evidence type="ECO:0000256" key="6">
    <source>
        <dbReference type="ARBA" id="ARBA00018569"/>
    </source>
</evidence>
<dbReference type="Gene3D" id="3.90.25.10">
    <property type="entry name" value="UDP-galactose 4-epimerase, domain 1"/>
    <property type="match status" value="1"/>
</dbReference>
<evidence type="ECO:0000256" key="9">
    <source>
        <dbReference type="ARBA" id="ARBA00023277"/>
    </source>
</evidence>
<dbReference type="EMBL" id="CAADFD010000040">
    <property type="protein sequence ID" value="VFJ58250.1"/>
    <property type="molecule type" value="Genomic_DNA"/>
</dbReference>
<feature type="domain" description="NAD-dependent epimerase/dehydratase" evidence="11">
    <location>
        <begin position="63"/>
        <end position="311"/>
    </location>
</feature>
<dbReference type="GO" id="GO:0033499">
    <property type="term" value="P:galactose catabolic process via UDP-galactose, Leloir pathway"/>
    <property type="evidence" value="ECO:0007669"/>
    <property type="project" value="TreeGrafter"/>
</dbReference>
<reference evidence="12" key="1">
    <citation type="submission" date="2019-02" db="EMBL/GenBank/DDBJ databases">
        <authorList>
            <person name="Gruber-Vodicka R. H."/>
            <person name="Seah K. B. B."/>
        </authorList>
    </citation>
    <scope>NUCLEOTIDE SEQUENCE</scope>
    <source>
        <strain evidence="12">BECK_BZ106</strain>
    </source>
</reference>
<comment type="similarity">
    <text evidence="4 10">Belongs to the NAD(P)-dependent epimerase/dehydratase family.</text>
</comment>
<sequence length="391" mass="43248">MIFKPLVIFRRARNLLRSGPSAKLGEASPGLLFYTSLAATRGPLANRTFPTRAQNMNDKPKTILITGGAGYIGSHVAKQLGKMGHHIIVLDNLSTGFRDAVLFGQLIVGDTGDRHLLQRLFGQYDIDSVLHFAARTIVPESVADPLGYYGNNTCNSRVLLESCRDAGVRHFIFSSTAAVYGIPDQSPISETAPTRPINPYGCSKLMTEWMLRDLSAISNLRHVTLRYFNVAGADPDGRIGQSTPNATLLIKVACETAVGKRDAVTIFGTDFPTFDGTGVRDYIHVEDLADAHIRALQYLWESGPSVTLNCGYQHGYSVRQVLDTVREVNGQPFTIIEAERRPGDPPSLIAETKQIRDILQWTPRYDDLRFIVSTSLAWERKLVARKTDMVE</sequence>
<dbReference type="Gene3D" id="3.40.50.720">
    <property type="entry name" value="NAD(P)-binding Rossmann-like Domain"/>
    <property type="match status" value="1"/>
</dbReference>
<dbReference type="NCBIfam" id="TIGR01179">
    <property type="entry name" value="galE"/>
    <property type="match status" value="1"/>
</dbReference>
<comment type="cofactor">
    <cofactor evidence="2 10">
        <name>NAD(+)</name>
        <dbReference type="ChEBI" id="CHEBI:57540"/>
    </cofactor>
</comment>
<dbReference type="CDD" id="cd05247">
    <property type="entry name" value="UDP_G4E_1_SDR_e"/>
    <property type="match status" value="1"/>
</dbReference>
<comment type="pathway">
    <text evidence="3 10">Carbohydrate metabolism; galactose metabolism.</text>
</comment>
<name>A0A450SW37_9GAMM</name>
<keyword evidence="7 10" id="KW-0520">NAD</keyword>
<evidence type="ECO:0000256" key="10">
    <source>
        <dbReference type="RuleBase" id="RU366046"/>
    </source>
</evidence>
<dbReference type="UniPathway" id="UPA00214"/>
<accession>A0A450SW37</accession>
<organism evidence="12">
    <name type="scientific">Candidatus Kentrum sp. FW</name>
    <dbReference type="NCBI Taxonomy" id="2126338"/>
    <lineage>
        <taxon>Bacteria</taxon>
        <taxon>Pseudomonadati</taxon>
        <taxon>Pseudomonadota</taxon>
        <taxon>Gammaproteobacteria</taxon>
        <taxon>Candidatus Kentrum</taxon>
    </lineage>
</organism>
<protein>
    <recommendedName>
        <fullName evidence="6 10">UDP-glucose 4-epimerase</fullName>
        <ecNumber evidence="5 10">5.1.3.2</ecNumber>
    </recommendedName>
</protein>
<comment type="subunit">
    <text evidence="10">Homodimer.</text>
</comment>
<gene>
    <name evidence="12" type="ORF">BECKFW1821B_GA0114236_104015</name>
</gene>
<dbReference type="SUPFAM" id="SSF51735">
    <property type="entry name" value="NAD(P)-binding Rossmann-fold domains"/>
    <property type="match status" value="1"/>
</dbReference>
<evidence type="ECO:0000313" key="12">
    <source>
        <dbReference type="EMBL" id="VFJ58250.1"/>
    </source>
</evidence>
<dbReference type="GO" id="GO:0003978">
    <property type="term" value="F:UDP-glucose 4-epimerase activity"/>
    <property type="evidence" value="ECO:0007669"/>
    <property type="project" value="UniProtKB-UniRule"/>
</dbReference>
<evidence type="ECO:0000256" key="5">
    <source>
        <dbReference type="ARBA" id="ARBA00013189"/>
    </source>
</evidence>
<dbReference type="Pfam" id="PF01370">
    <property type="entry name" value="Epimerase"/>
    <property type="match status" value="1"/>
</dbReference>
<evidence type="ECO:0000256" key="1">
    <source>
        <dbReference type="ARBA" id="ARBA00000083"/>
    </source>
</evidence>
<proteinExistence type="inferred from homology"/>
<evidence type="ECO:0000256" key="3">
    <source>
        <dbReference type="ARBA" id="ARBA00004947"/>
    </source>
</evidence>
<evidence type="ECO:0000256" key="8">
    <source>
        <dbReference type="ARBA" id="ARBA00023235"/>
    </source>
</evidence>
<dbReference type="InterPro" id="IPR036291">
    <property type="entry name" value="NAD(P)-bd_dom_sf"/>
</dbReference>
<evidence type="ECO:0000259" key="11">
    <source>
        <dbReference type="Pfam" id="PF01370"/>
    </source>
</evidence>
<keyword evidence="9 10" id="KW-0119">Carbohydrate metabolism</keyword>
<evidence type="ECO:0000256" key="7">
    <source>
        <dbReference type="ARBA" id="ARBA00023027"/>
    </source>
</evidence>
<keyword evidence="8 10" id="KW-0413">Isomerase</keyword>
<dbReference type="PANTHER" id="PTHR43725">
    <property type="entry name" value="UDP-GLUCOSE 4-EPIMERASE"/>
    <property type="match status" value="1"/>
</dbReference>
<evidence type="ECO:0000256" key="4">
    <source>
        <dbReference type="ARBA" id="ARBA00007637"/>
    </source>
</evidence>
<dbReference type="PANTHER" id="PTHR43725:SF53">
    <property type="entry name" value="UDP-ARABINOSE 4-EPIMERASE 1"/>
    <property type="match status" value="1"/>
</dbReference>
<evidence type="ECO:0000256" key="2">
    <source>
        <dbReference type="ARBA" id="ARBA00001911"/>
    </source>
</evidence>
<dbReference type="AlphaFoldDB" id="A0A450SW37"/>
<dbReference type="EC" id="5.1.3.2" evidence="5 10"/>
<dbReference type="InterPro" id="IPR001509">
    <property type="entry name" value="Epimerase_deHydtase"/>
</dbReference>